<dbReference type="InterPro" id="IPR011065">
    <property type="entry name" value="Kunitz_inhibitor_STI-like_sf"/>
</dbReference>
<evidence type="ECO:0000313" key="4">
    <source>
        <dbReference type="EMBL" id="KAF3442316.1"/>
    </source>
</evidence>
<name>A0A8K0GXN4_9ROSA</name>
<dbReference type="Pfam" id="PF00197">
    <property type="entry name" value="Kunitz_legume"/>
    <property type="match status" value="1"/>
</dbReference>
<organism evidence="4 5">
    <name type="scientific">Rhamnella rubrinervis</name>
    <dbReference type="NCBI Taxonomy" id="2594499"/>
    <lineage>
        <taxon>Eukaryota</taxon>
        <taxon>Viridiplantae</taxon>
        <taxon>Streptophyta</taxon>
        <taxon>Embryophyta</taxon>
        <taxon>Tracheophyta</taxon>
        <taxon>Spermatophyta</taxon>
        <taxon>Magnoliopsida</taxon>
        <taxon>eudicotyledons</taxon>
        <taxon>Gunneridae</taxon>
        <taxon>Pentapetalae</taxon>
        <taxon>rosids</taxon>
        <taxon>fabids</taxon>
        <taxon>Rosales</taxon>
        <taxon>Rhamnaceae</taxon>
        <taxon>rhamnoid group</taxon>
        <taxon>Rhamneae</taxon>
        <taxon>Rhamnella</taxon>
    </lineage>
</organism>
<accession>A0A8K0GXN4</accession>
<comment type="caution">
    <text evidence="4">The sequence shown here is derived from an EMBL/GenBank/DDBJ whole genome shotgun (WGS) entry which is preliminary data.</text>
</comment>
<dbReference type="Gene3D" id="2.80.10.50">
    <property type="match status" value="1"/>
</dbReference>
<dbReference type="PRINTS" id="PR00291">
    <property type="entry name" value="KUNITZINHBTR"/>
</dbReference>
<comment type="similarity">
    <text evidence="1">Belongs to the protease inhibitor I3 (leguminous Kunitz-type inhibitor) family.</text>
</comment>
<dbReference type="PANTHER" id="PTHR33107:SF81">
    <property type="entry name" value="TRYPSIN INHIBITOR A"/>
    <property type="match status" value="1"/>
</dbReference>
<proteinExistence type="inferred from homology"/>
<dbReference type="Proteomes" id="UP000796880">
    <property type="component" value="Unassembled WGS sequence"/>
</dbReference>
<dbReference type="GO" id="GO:0004866">
    <property type="term" value="F:endopeptidase inhibitor activity"/>
    <property type="evidence" value="ECO:0007669"/>
    <property type="project" value="InterPro"/>
</dbReference>
<keyword evidence="2" id="KW-1015">Disulfide bond</keyword>
<dbReference type="EMBL" id="VOIH02000007">
    <property type="protein sequence ID" value="KAF3442316.1"/>
    <property type="molecule type" value="Genomic_DNA"/>
</dbReference>
<evidence type="ECO:0000256" key="2">
    <source>
        <dbReference type="ARBA" id="ARBA00023157"/>
    </source>
</evidence>
<sequence length="215" mass="23718">MKLIMKLVGSLSLTMWLSMVLIVSVEAQIIDDAIYDTSGEALQAGVEYYIRPAITDFGGRFTLIRRNDSCPYYVGQENSDASDGYPVVFTPFEEGATVIRQSRDVKVEFQGVVTICIQSSYAWLLGDVEPITGRFLITTGEDTSTYPTGNYFRIEGTGIQNVYSLKFCPTEVCPLCKLLCQDIGPLVEDGQRYLALGGDFVLPVVFQKAQLTSTA</sequence>
<gene>
    <name evidence="4" type="ORF">FNV43_RR16232</name>
</gene>
<keyword evidence="5" id="KW-1185">Reference proteome</keyword>
<dbReference type="PANTHER" id="PTHR33107">
    <property type="entry name" value="KUNITZ TRYPSIN INHIBITOR 2"/>
    <property type="match status" value="1"/>
</dbReference>
<dbReference type="SMART" id="SM00452">
    <property type="entry name" value="STI"/>
    <property type="match status" value="1"/>
</dbReference>
<reference evidence="4" key="1">
    <citation type="submission" date="2020-03" db="EMBL/GenBank/DDBJ databases">
        <title>A high-quality chromosome-level genome assembly of a woody plant with both climbing and erect habits, Rhamnella rubrinervis.</title>
        <authorList>
            <person name="Lu Z."/>
            <person name="Yang Y."/>
            <person name="Zhu X."/>
            <person name="Sun Y."/>
        </authorList>
    </citation>
    <scope>NUCLEOTIDE SEQUENCE</scope>
    <source>
        <strain evidence="4">BYM</strain>
        <tissue evidence="4">Leaf</tissue>
    </source>
</reference>
<dbReference type="InterPro" id="IPR002160">
    <property type="entry name" value="Prot_inh_Kunz-lg"/>
</dbReference>
<evidence type="ECO:0000313" key="5">
    <source>
        <dbReference type="Proteomes" id="UP000796880"/>
    </source>
</evidence>
<protein>
    <submittedName>
        <fullName evidence="4">Uncharacterized protein</fullName>
    </submittedName>
</protein>
<feature type="chain" id="PRO_5035483061" evidence="3">
    <location>
        <begin position="28"/>
        <end position="215"/>
    </location>
</feature>
<evidence type="ECO:0000256" key="1">
    <source>
        <dbReference type="ARBA" id="ARBA00005440"/>
    </source>
</evidence>
<keyword evidence="3" id="KW-0732">Signal</keyword>
<dbReference type="AlphaFoldDB" id="A0A8K0GXN4"/>
<dbReference type="SUPFAM" id="SSF50386">
    <property type="entry name" value="STI-like"/>
    <property type="match status" value="1"/>
</dbReference>
<dbReference type="OrthoDB" id="1918435at2759"/>
<feature type="signal peptide" evidence="3">
    <location>
        <begin position="1"/>
        <end position="27"/>
    </location>
</feature>
<evidence type="ECO:0000256" key="3">
    <source>
        <dbReference type="SAM" id="SignalP"/>
    </source>
</evidence>